<dbReference type="Pfam" id="PF03595">
    <property type="entry name" value="SLAC1"/>
    <property type="match status" value="1"/>
</dbReference>
<evidence type="ECO:0000313" key="10">
    <source>
        <dbReference type="Proteomes" id="UP000094385"/>
    </source>
</evidence>
<comment type="similarity">
    <text evidence="2">Belongs to the tellurite-resistance/dicarboxylate transporter (TDT) family.</text>
</comment>
<dbReference type="InterPro" id="IPR051629">
    <property type="entry name" value="Sulfite_efflux_TDT"/>
</dbReference>
<dbReference type="GO" id="GO:0000319">
    <property type="term" value="F:sulfite transmembrane transporter activity"/>
    <property type="evidence" value="ECO:0007669"/>
    <property type="project" value="TreeGrafter"/>
</dbReference>
<dbReference type="EMBL" id="KV454303">
    <property type="protein sequence ID" value="ODQ69659.1"/>
    <property type="molecule type" value="Genomic_DNA"/>
</dbReference>
<keyword evidence="7 8" id="KW-0472">Membrane</keyword>
<feature type="transmembrane region" description="Helical" evidence="8">
    <location>
        <begin position="198"/>
        <end position="223"/>
    </location>
</feature>
<feature type="transmembrane region" description="Helical" evidence="8">
    <location>
        <begin position="137"/>
        <end position="157"/>
    </location>
</feature>
<evidence type="ECO:0000256" key="6">
    <source>
        <dbReference type="ARBA" id="ARBA00022989"/>
    </source>
</evidence>
<evidence type="ECO:0000256" key="2">
    <source>
        <dbReference type="ARBA" id="ARBA00008566"/>
    </source>
</evidence>
<feature type="transmembrane region" description="Helical" evidence="8">
    <location>
        <begin position="26"/>
        <end position="52"/>
    </location>
</feature>
<feature type="transmembrane region" description="Helical" evidence="8">
    <location>
        <begin position="106"/>
        <end position="131"/>
    </location>
</feature>
<feature type="transmembrane region" description="Helical" evidence="8">
    <location>
        <begin position="169"/>
        <end position="192"/>
    </location>
</feature>
<dbReference type="Proteomes" id="UP000094385">
    <property type="component" value="Unassembled WGS sequence"/>
</dbReference>
<dbReference type="GO" id="GO:0005886">
    <property type="term" value="C:plasma membrane"/>
    <property type="evidence" value="ECO:0007669"/>
    <property type="project" value="UniProtKB-SubCell"/>
</dbReference>
<name>A0A1E3PW54_LIPST</name>
<keyword evidence="4" id="KW-1003">Cell membrane</keyword>
<feature type="transmembrane region" description="Helical" evidence="8">
    <location>
        <begin position="276"/>
        <end position="301"/>
    </location>
</feature>
<dbReference type="Gene3D" id="1.50.10.150">
    <property type="entry name" value="Voltage-dependent anion channel"/>
    <property type="match status" value="1"/>
</dbReference>
<accession>A0A1E3PW54</accession>
<gene>
    <name evidence="9" type="ORF">LIPSTDRAFT_100452</name>
</gene>
<evidence type="ECO:0008006" key="11">
    <source>
        <dbReference type="Google" id="ProtNLM"/>
    </source>
</evidence>
<evidence type="ECO:0000256" key="3">
    <source>
        <dbReference type="ARBA" id="ARBA00022448"/>
    </source>
</evidence>
<dbReference type="OrthoDB" id="1099at2759"/>
<keyword evidence="10" id="KW-1185">Reference proteome</keyword>
<proteinExistence type="inferred from homology"/>
<feature type="transmembrane region" description="Helical" evidence="8">
    <location>
        <begin position="313"/>
        <end position="332"/>
    </location>
</feature>
<dbReference type="InterPro" id="IPR038665">
    <property type="entry name" value="Voltage-dep_anion_channel_sf"/>
</dbReference>
<evidence type="ECO:0000313" key="9">
    <source>
        <dbReference type="EMBL" id="ODQ69659.1"/>
    </source>
</evidence>
<dbReference type="AlphaFoldDB" id="A0A1E3PW54"/>
<organism evidence="9 10">
    <name type="scientific">Lipomyces starkeyi NRRL Y-11557</name>
    <dbReference type="NCBI Taxonomy" id="675824"/>
    <lineage>
        <taxon>Eukaryota</taxon>
        <taxon>Fungi</taxon>
        <taxon>Dikarya</taxon>
        <taxon>Ascomycota</taxon>
        <taxon>Saccharomycotina</taxon>
        <taxon>Lipomycetes</taxon>
        <taxon>Lipomycetales</taxon>
        <taxon>Lipomycetaceae</taxon>
        <taxon>Lipomyces</taxon>
    </lineage>
</organism>
<dbReference type="InterPro" id="IPR004695">
    <property type="entry name" value="SLAC1/Mae1/Ssu1/TehA"/>
</dbReference>
<keyword evidence="5 8" id="KW-0812">Transmembrane</keyword>
<evidence type="ECO:0000256" key="8">
    <source>
        <dbReference type="SAM" id="Phobius"/>
    </source>
</evidence>
<evidence type="ECO:0000256" key="4">
    <source>
        <dbReference type="ARBA" id="ARBA00022475"/>
    </source>
</evidence>
<reference evidence="9 10" key="1">
    <citation type="journal article" date="2016" name="Proc. Natl. Acad. Sci. U.S.A.">
        <title>Comparative genomics of biotechnologically important yeasts.</title>
        <authorList>
            <person name="Riley R."/>
            <person name="Haridas S."/>
            <person name="Wolfe K.H."/>
            <person name="Lopes M.R."/>
            <person name="Hittinger C.T."/>
            <person name="Goeker M."/>
            <person name="Salamov A.A."/>
            <person name="Wisecaver J.H."/>
            <person name="Long T.M."/>
            <person name="Calvey C.H."/>
            <person name="Aerts A.L."/>
            <person name="Barry K.W."/>
            <person name="Choi C."/>
            <person name="Clum A."/>
            <person name="Coughlan A.Y."/>
            <person name="Deshpande S."/>
            <person name="Douglass A.P."/>
            <person name="Hanson S.J."/>
            <person name="Klenk H.-P."/>
            <person name="LaButti K.M."/>
            <person name="Lapidus A."/>
            <person name="Lindquist E.A."/>
            <person name="Lipzen A.M."/>
            <person name="Meier-Kolthoff J.P."/>
            <person name="Ohm R.A."/>
            <person name="Otillar R.P."/>
            <person name="Pangilinan J.L."/>
            <person name="Peng Y."/>
            <person name="Rokas A."/>
            <person name="Rosa C.A."/>
            <person name="Scheuner C."/>
            <person name="Sibirny A.A."/>
            <person name="Slot J.C."/>
            <person name="Stielow J.B."/>
            <person name="Sun H."/>
            <person name="Kurtzman C.P."/>
            <person name="Blackwell M."/>
            <person name="Grigoriev I.V."/>
            <person name="Jeffries T.W."/>
        </authorList>
    </citation>
    <scope>NUCLEOTIDE SEQUENCE [LARGE SCALE GENOMIC DNA]</scope>
    <source>
        <strain evidence="9 10">NRRL Y-11557</strain>
    </source>
</reference>
<keyword evidence="3" id="KW-0813">Transport</keyword>
<feature type="transmembrane region" description="Helical" evidence="8">
    <location>
        <begin position="344"/>
        <end position="368"/>
    </location>
</feature>
<evidence type="ECO:0000256" key="5">
    <source>
        <dbReference type="ARBA" id="ARBA00022692"/>
    </source>
</evidence>
<evidence type="ECO:0000256" key="1">
    <source>
        <dbReference type="ARBA" id="ARBA00004651"/>
    </source>
</evidence>
<protein>
    <recommendedName>
        <fullName evidence="11">Sulfite efflux pump SSU1</fullName>
    </recommendedName>
</protein>
<comment type="subcellular location">
    <subcellularLocation>
        <location evidence="1">Cell membrane</location>
        <topology evidence="1">Multi-pass membrane protein</topology>
    </subcellularLocation>
</comment>
<feature type="transmembrane region" description="Helical" evidence="8">
    <location>
        <begin position="64"/>
        <end position="85"/>
    </location>
</feature>
<sequence>MTRPYNTKRSNVQDANVRSGDLRAKLVFRICNFSPAMFTVVMGCGISSSILLNHNFPTFWLRRLAYGYWGVALFLFISFISFTILRHIMFRGSLLRDLRHPRQSMFYGCIPTAYSSLLMDSVKIFGIRAAWPCYVLLWFDIFIAVIVGWFVVFNGFVTHNRKNPNELTGVILFPTIALIVNSTTAAQLVPYLPYSYKGLVMAVSLLIWGNGELAFAYTTVYVWRLLTTNLPARENTISRFLLVGPLGQGAFSVLRNMENVNNYYAIKHPSLTQTPIFLYVGVAISMLMVAFASFWLFYAVASCLVTRPRRFGITWWSLCFPMGTYALATSELGRVLDSTAFKILSTIVGTSVVTVCFILLLCTLYFGVLHDQILTLLDEEITSYYA</sequence>
<evidence type="ECO:0000256" key="7">
    <source>
        <dbReference type="ARBA" id="ARBA00023136"/>
    </source>
</evidence>
<dbReference type="PANTHER" id="PTHR31686">
    <property type="match status" value="1"/>
</dbReference>
<dbReference type="PANTHER" id="PTHR31686:SF1">
    <property type="entry name" value="SULFITE EFFLUX PUMP SSU1"/>
    <property type="match status" value="1"/>
</dbReference>
<keyword evidence="6 8" id="KW-1133">Transmembrane helix</keyword>